<dbReference type="Proteomes" id="UP000294927">
    <property type="component" value="Unassembled WGS sequence"/>
</dbReference>
<accession>A0A4R7W4X2</accession>
<reference evidence="3 4" key="1">
    <citation type="submission" date="2019-03" db="EMBL/GenBank/DDBJ databases">
        <title>Genomic Encyclopedia of Archaeal and Bacterial Type Strains, Phase II (KMG-II): from individual species to whole genera.</title>
        <authorList>
            <person name="Goeker M."/>
        </authorList>
    </citation>
    <scope>NUCLEOTIDE SEQUENCE [LARGE SCALE GENOMIC DNA]</scope>
    <source>
        <strain evidence="3 4">DSM 45499</strain>
    </source>
</reference>
<evidence type="ECO:0000259" key="1">
    <source>
        <dbReference type="Pfam" id="PF01408"/>
    </source>
</evidence>
<name>A0A4R7W4X2_9PSEU</name>
<dbReference type="InterPro" id="IPR000683">
    <property type="entry name" value="Gfo/Idh/MocA-like_OxRdtase_N"/>
</dbReference>
<dbReference type="SUPFAM" id="SSF55347">
    <property type="entry name" value="Glyceraldehyde-3-phosphate dehydrogenase-like, C-terminal domain"/>
    <property type="match status" value="1"/>
</dbReference>
<dbReference type="AlphaFoldDB" id="A0A4R7W4X2"/>
<dbReference type="Gene3D" id="3.30.360.10">
    <property type="entry name" value="Dihydrodipicolinate Reductase, domain 2"/>
    <property type="match status" value="1"/>
</dbReference>
<protein>
    <submittedName>
        <fullName evidence="3">Putative dehydrogenase</fullName>
    </submittedName>
</protein>
<gene>
    <name evidence="3" type="ORF">CLV71_101646</name>
</gene>
<dbReference type="InterPro" id="IPR055170">
    <property type="entry name" value="GFO_IDH_MocA-like_dom"/>
</dbReference>
<feature type="domain" description="Gfo/Idh/MocA-like oxidoreductase N-terminal" evidence="1">
    <location>
        <begin position="12"/>
        <end position="129"/>
    </location>
</feature>
<dbReference type="InterPro" id="IPR036291">
    <property type="entry name" value="NAD(P)-bd_dom_sf"/>
</dbReference>
<sequence length="338" mass="34842">MEQRSVPSRIGTLLVGAGFIADVHAAAVTASARAHLAGIVDTDPGRAAAFSRSHGAVPHTDDLAEALAWPDVDAVVVCTPNHTHLGIGAAVAAAGKHLLIEKPLATTIADAQSLADAFAAAGRVLTAAHSHRHHGYGRTVKDAIDSGAVGRPAHVRLSILGGWIWTGWDAWAADPVASGGHALHNGVHVLDLATWWLSGDPVRVYARGRHQTAAELRINDYLEMVVEYAGGAVAVLEMSRAHRPGSFGLRELQVVGSGGIIAEEWADESAFLYTEGGTGLVPASGVDGFGAQFESWLDTIGGAPPAMPVADAVRAVELAVAVEESILAGRPISLGAAA</sequence>
<keyword evidence="4" id="KW-1185">Reference proteome</keyword>
<dbReference type="InterPro" id="IPR051450">
    <property type="entry name" value="Gfo/Idh/MocA_Oxidoreductases"/>
</dbReference>
<dbReference type="Pfam" id="PF01408">
    <property type="entry name" value="GFO_IDH_MocA"/>
    <property type="match status" value="1"/>
</dbReference>
<dbReference type="Gene3D" id="3.40.50.720">
    <property type="entry name" value="NAD(P)-binding Rossmann-like Domain"/>
    <property type="match status" value="1"/>
</dbReference>
<evidence type="ECO:0000313" key="3">
    <source>
        <dbReference type="EMBL" id="TDV57773.1"/>
    </source>
</evidence>
<dbReference type="PANTHER" id="PTHR43377">
    <property type="entry name" value="BILIVERDIN REDUCTASE A"/>
    <property type="match status" value="1"/>
</dbReference>
<dbReference type="Pfam" id="PF22725">
    <property type="entry name" value="GFO_IDH_MocA_C3"/>
    <property type="match status" value="1"/>
</dbReference>
<dbReference type="SUPFAM" id="SSF51735">
    <property type="entry name" value="NAD(P)-binding Rossmann-fold domains"/>
    <property type="match status" value="1"/>
</dbReference>
<dbReference type="PANTHER" id="PTHR43377:SF1">
    <property type="entry name" value="BILIVERDIN REDUCTASE A"/>
    <property type="match status" value="1"/>
</dbReference>
<dbReference type="GO" id="GO:0000166">
    <property type="term" value="F:nucleotide binding"/>
    <property type="evidence" value="ECO:0007669"/>
    <property type="project" value="InterPro"/>
</dbReference>
<feature type="domain" description="GFO/IDH/MocA-like oxidoreductase" evidence="2">
    <location>
        <begin position="138"/>
        <end position="261"/>
    </location>
</feature>
<evidence type="ECO:0000313" key="4">
    <source>
        <dbReference type="Proteomes" id="UP000294927"/>
    </source>
</evidence>
<organism evidence="3 4">
    <name type="scientific">Actinophytocola oryzae</name>
    <dbReference type="NCBI Taxonomy" id="502181"/>
    <lineage>
        <taxon>Bacteria</taxon>
        <taxon>Bacillati</taxon>
        <taxon>Actinomycetota</taxon>
        <taxon>Actinomycetes</taxon>
        <taxon>Pseudonocardiales</taxon>
        <taxon>Pseudonocardiaceae</taxon>
    </lineage>
</organism>
<proteinExistence type="predicted"/>
<comment type="caution">
    <text evidence="3">The sequence shown here is derived from an EMBL/GenBank/DDBJ whole genome shotgun (WGS) entry which is preliminary data.</text>
</comment>
<evidence type="ECO:0000259" key="2">
    <source>
        <dbReference type="Pfam" id="PF22725"/>
    </source>
</evidence>
<dbReference type="EMBL" id="SOCP01000001">
    <property type="protein sequence ID" value="TDV57773.1"/>
    <property type="molecule type" value="Genomic_DNA"/>
</dbReference>
<dbReference type="RefSeq" id="WP_166663901.1">
    <property type="nucleotide sequence ID" value="NZ_SOCP01000001.1"/>
</dbReference>